<reference evidence="1 2" key="1">
    <citation type="submission" date="2019-12" db="EMBL/GenBank/DDBJ databases">
        <authorList>
            <person name="Alioto T."/>
            <person name="Alioto T."/>
            <person name="Gomez Garrido J."/>
        </authorList>
    </citation>
    <scope>NUCLEOTIDE SEQUENCE [LARGE SCALE GENOMIC DNA]</scope>
</reference>
<protein>
    <submittedName>
        <fullName evidence="1">ERAD-associated E3 ubiquitin- ligase component HRD3A</fullName>
    </submittedName>
</protein>
<dbReference type="EMBL" id="CACTIH010009072">
    <property type="protein sequence ID" value="CAA3022553.1"/>
    <property type="molecule type" value="Genomic_DNA"/>
</dbReference>
<keyword evidence="2" id="KW-1185">Reference proteome</keyword>
<organism evidence="1 2">
    <name type="scientific">Olea europaea subsp. europaea</name>
    <dbReference type="NCBI Taxonomy" id="158383"/>
    <lineage>
        <taxon>Eukaryota</taxon>
        <taxon>Viridiplantae</taxon>
        <taxon>Streptophyta</taxon>
        <taxon>Embryophyta</taxon>
        <taxon>Tracheophyta</taxon>
        <taxon>Spermatophyta</taxon>
        <taxon>Magnoliopsida</taxon>
        <taxon>eudicotyledons</taxon>
        <taxon>Gunneridae</taxon>
        <taxon>Pentapetalae</taxon>
        <taxon>asterids</taxon>
        <taxon>lamiids</taxon>
        <taxon>Lamiales</taxon>
        <taxon>Oleaceae</taxon>
        <taxon>Oleeae</taxon>
        <taxon>Olea</taxon>
    </lineage>
</organism>
<gene>
    <name evidence="1" type="ORF">OLEA9_A045410</name>
</gene>
<evidence type="ECO:0000313" key="1">
    <source>
        <dbReference type="EMBL" id="CAA3022553.1"/>
    </source>
</evidence>
<dbReference type="PANTHER" id="PTHR45084:SF1">
    <property type="entry name" value="ERAD-ASSOCIATED E3 UBIQUITIN-PROTEIN LIGASE COMPONENT HRD3A-RELATED"/>
    <property type="match status" value="1"/>
</dbReference>
<dbReference type="Proteomes" id="UP000594638">
    <property type="component" value="Unassembled WGS sequence"/>
</dbReference>
<dbReference type="OrthoDB" id="1740356at2759"/>
<name>A0A8S0UW81_OLEEU</name>
<accession>A0A8S0UW81</accession>
<dbReference type="Gramene" id="OE9A045410T1">
    <property type="protein sequence ID" value="OE9A045410C1"/>
    <property type="gene ID" value="OE9A045410"/>
</dbReference>
<dbReference type="GO" id="GO:0036503">
    <property type="term" value="P:ERAD pathway"/>
    <property type="evidence" value="ECO:0007669"/>
    <property type="project" value="InterPro"/>
</dbReference>
<dbReference type="PANTHER" id="PTHR45084">
    <property type="entry name" value="ERAD-ASSOCIATED E3 UBIQUITIN-PROTEIN LIGASE COMPONENT HRD3A-RELATED"/>
    <property type="match status" value="1"/>
</dbReference>
<keyword evidence="1" id="KW-0436">Ligase</keyword>
<dbReference type="GO" id="GO:0016874">
    <property type="term" value="F:ligase activity"/>
    <property type="evidence" value="ECO:0007669"/>
    <property type="project" value="UniProtKB-KW"/>
</dbReference>
<proteinExistence type="predicted"/>
<dbReference type="InterPro" id="IPR044623">
    <property type="entry name" value="HRD3"/>
</dbReference>
<sequence length="121" mass="13779">MVLVFPSDDFSNVVSAPDDANDSYSDFDKFHDSGPEPYYVVDLEDVEVRSGKGYRVMEEAMSEIETSAATGHRYMQSMIGSWYNMGMTREMSQAKVLLYRSFAVKGRNLQSKMALAYTYYC</sequence>
<evidence type="ECO:0000313" key="2">
    <source>
        <dbReference type="Proteomes" id="UP000594638"/>
    </source>
</evidence>
<dbReference type="AlphaFoldDB" id="A0A8S0UW81"/>
<comment type="caution">
    <text evidence="1">The sequence shown here is derived from an EMBL/GenBank/DDBJ whole genome shotgun (WGS) entry which is preliminary data.</text>
</comment>